<dbReference type="AlphaFoldDB" id="A0A6A5ZD31"/>
<accession>A0A6A5ZD31</accession>
<evidence type="ECO:0000313" key="2">
    <source>
        <dbReference type="Proteomes" id="UP000799770"/>
    </source>
</evidence>
<sequence>MTFYGQRRTGSPRAHCYSSFRQAPISHWSSLEVEIPRPERCEQLMSRMSLVEQASVLHAIVLRAIVGQVPVQRRASHGIHGTRSRRVVIEERLRLLRYQQGWP</sequence>
<dbReference type="Proteomes" id="UP000799770">
    <property type="component" value="Unassembled WGS sequence"/>
</dbReference>
<organism evidence="1 2">
    <name type="scientific">Lophiotrema nucula</name>
    <dbReference type="NCBI Taxonomy" id="690887"/>
    <lineage>
        <taxon>Eukaryota</taxon>
        <taxon>Fungi</taxon>
        <taxon>Dikarya</taxon>
        <taxon>Ascomycota</taxon>
        <taxon>Pezizomycotina</taxon>
        <taxon>Dothideomycetes</taxon>
        <taxon>Pleosporomycetidae</taxon>
        <taxon>Pleosporales</taxon>
        <taxon>Lophiotremataceae</taxon>
        <taxon>Lophiotrema</taxon>
    </lineage>
</organism>
<proteinExistence type="predicted"/>
<dbReference type="EMBL" id="ML977319">
    <property type="protein sequence ID" value="KAF2117420.1"/>
    <property type="molecule type" value="Genomic_DNA"/>
</dbReference>
<keyword evidence="2" id="KW-1185">Reference proteome</keyword>
<gene>
    <name evidence="1" type="ORF">BDV96DRAFT_25811</name>
</gene>
<evidence type="ECO:0000313" key="1">
    <source>
        <dbReference type="EMBL" id="KAF2117420.1"/>
    </source>
</evidence>
<reference evidence="1" key="1">
    <citation type="journal article" date="2020" name="Stud. Mycol.">
        <title>101 Dothideomycetes genomes: a test case for predicting lifestyles and emergence of pathogens.</title>
        <authorList>
            <person name="Haridas S."/>
            <person name="Albert R."/>
            <person name="Binder M."/>
            <person name="Bloem J."/>
            <person name="Labutti K."/>
            <person name="Salamov A."/>
            <person name="Andreopoulos B."/>
            <person name="Baker S."/>
            <person name="Barry K."/>
            <person name="Bills G."/>
            <person name="Bluhm B."/>
            <person name="Cannon C."/>
            <person name="Castanera R."/>
            <person name="Culley D."/>
            <person name="Daum C."/>
            <person name="Ezra D."/>
            <person name="Gonzalez J."/>
            <person name="Henrissat B."/>
            <person name="Kuo A."/>
            <person name="Liang C."/>
            <person name="Lipzen A."/>
            <person name="Lutzoni F."/>
            <person name="Magnuson J."/>
            <person name="Mondo S."/>
            <person name="Nolan M."/>
            <person name="Ohm R."/>
            <person name="Pangilinan J."/>
            <person name="Park H.-J."/>
            <person name="Ramirez L."/>
            <person name="Alfaro M."/>
            <person name="Sun H."/>
            <person name="Tritt A."/>
            <person name="Yoshinaga Y."/>
            <person name="Zwiers L.-H."/>
            <person name="Turgeon B."/>
            <person name="Goodwin S."/>
            <person name="Spatafora J."/>
            <person name="Crous P."/>
            <person name="Grigoriev I."/>
        </authorList>
    </citation>
    <scope>NUCLEOTIDE SEQUENCE</scope>
    <source>
        <strain evidence="1">CBS 627.86</strain>
    </source>
</reference>
<protein>
    <submittedName>
        <fullName evidence="1">Uncharacterized protein</fullName>
    </submittedName>
</protein>
<name>A0A6A5ZD31_9PLEO</name>